<name>A0AAV2T2E9_CALDB</name>
<evidence type="ECO:0000313" key="2">
    <source>
        <dbReference type="Proteomes" id="UP001497525"/>
    </source>
</evidence>
<protein>
    <submittedName>
        <fullName evidence="1">Uncharacterized protein</fullName>
    </submittedName>
</protein>
<comment type="caution">
    <text evidence="1">The sequence shown here is derived from an EMBL/GenBank/DDBJ whole genome shotgun (WGS) entry which is preliminary data.</text>
</comment>
<dbReference type="EMBL" id="CAXLJL010000068">
    <property type="protein sequence ID" value="CAL5130593.1"/>
    <property type="molecule type" value="Genomic_DNA"/>
</dbReference>
<organism evidence="1 2">
    <name type="scientific">Calicophoron daubneyi</name>
    <name type="common">Rumen fluke</name>
    <name type="synonym">Paramphistomum daubneyi</name>
    <dbReference type="NCBI Taxonomy" id="300641"/>
    <lineage>
        <taxon>Eukaryota</taxon>
        <taxon>Metazoa</taxon>
        <taxon>Spiralia</taxon>
        <taxon>Lophotrochozoa</taxon>
        <taxon>Platyhelminthes</taxon>
        <taxon>Trematoda</taxon>
        <taxon>Digenea</taxon>
        <taxon>Plagiorchiida</taxon>
        <taxon>Pronocephalata</taxon>
        <taxon>Paramphistomoidea</taxon>
        <taxon>Paramphistomidae</taxon>
        <taxon>Calicophoron</taxon>
    </lineage>
</organism>
<gene>
    <name evidence="1" type="ORF">CDAUBV1_LOCUS2771</name>
</gene>
<sequence>MEENVQFEVLVGHAYSSIWRDCLVRCPQIHAIHLLWNSDTTISTSEPMHFEKSSNRSELTHFPIFYYDSISPIGDPAMHSTVVKMMNGETVALSPVDTADPKRGILDRLVDDVTKAGLPIVWNEIVKVSRVKPKDSKEFREILKKVLERSGIKYR</sequence>
<dbReference type="Proteomes" id="UP001497525">
    <property type="component" value="Unassembled WGS sequence"/>
</dbReference>
<evidence type="ECO:0000313" key="1">
    <source>
        <dbReference type="EMBL" id="CAL5130593.1"/>
    </source>
</evidence>
<reference evidence="1" key="1">
    <citation type="submission" date="2024-06" db="EMBL/GenBank/DDBJ databases">
        <authorList>
            <person name="Liu X."/>
            <person name="Lenzi L."/>
            <person name="Haldenby T S."/>
            <person name="Uol C."/>
        </authorList>
    </citation>
    <scope>NUCLEOTIDE SEQUENCE</scope>
</reference>
<accession>A0AAV2T2E9</accession>
<proteinExistence type="predicted"/>
<dbReference type="AlphaFoldDB" id="A0AAV2T2E9"/>